<proteinExistence type="predicted"/>
<sequence>MRVLISALLLAAAPASAAAPVWISSCTGQMSVQYIQTIGADGFLHFGNGNGTFTSYKLKQVYYDGKIVCGGTTTKPGPKEIGGICADKEGQKIRIIYGVQIAAGIKPERVATYCDAQVTETAQ</sequence>
<organism evidence="2 3">
    <name type="scientific">Rhizomicrobium palustre</name>
    <dbReference type="NCBI Taxonomy" id="189966"/>
    <lineage>
        <taxon>Bacteria</taxon>
        <taxon>Pseudomonadati</taxon>
        <taxon>Pseudomonadota</taxon>
        <taxon>Alphaproteobacteria</taxon>
        <taxon>Micropepsales</taxon>
        <taxon>Micropepsaceae</taxon>
        <taxon>Rhizomicrobium</taxon>
    </lineage>
</organism>
<evidence type="ECO:0008006" key="4">
    <source>
        <dbReference type="Google" id="ProtNLM"/>
    </source>
</evidence>
<dbReference type="AlphaFoldDB" id="A0A846N2L9"/>
<name>A0A846N2L9_9PROT</name>
<evidence type="ECO:0000256" key="1">
    <source>
        <dbReference type="SAM" id="SignalP"/>
    </source>
</evidence>
<gene>
    <name evidence="2" type="ORF">FHS83_002658</name>
</gene>
<feature type="signal peptide" evidence="1">
    <location>
        <begin position="1"/>
        <end position="17"/>
    </location>
</feature>
<dbReference type="PROSITE" id="PS51257">
    <property type="entry name" value="PROKAR_LIPOPROTEIN"/>
    <property type="match status" value="1"/>
</dbReference>
<dbReference type="Proteomes" id="UP000570514">
    <property type="component" value="Unassembled WGS sequence"/>
</dbReference>
<dbReference type="RefSeq" id="WP_167083439.1">
    <property type="nucleotide sequence ID" value="NZ_BAAADC010000001.1"/>
</dbReference>
<keyword evidence="1" id="KW-0732">Signal</keyword>
<protein>
    <recommendedName>
        <fullName evidence="4">Lipoprotein</fullName>
    </recommendedName>
</protein>
<reference evidence="2 3" key="1">
    <citation type="submission" date="2020-03" db="EMBL/GenBank/DDBJ databases">
        <title>Genomic Encyclopedia of Type Strains, Phase IV (KMG-IV): sequencing the most valuable type-strain genomes for metagenomic binning, comparative biology and taxonomic classification.</title>
        <authorList>
            <person name="Goeker M."/>
        </authorList>
    </citation>
    <scope>NUCLEOTIDE SEQUENCE [LARGE SCALE GENOMIC DNA]</scope>
    <source>
        <strain evidence="2 3">DSM 19867</strain>
    </source>
</reference>
<dbReference type="EMBL" id="JAASRM010000001">
    <property type="protein sequence ID" value="NIK89340.1"/>
    <property type="molecule type" value="Genomic_DNA"/>
</dbReference>
<comment type="caution">
    <text evidence="2">The sequence shown here is derived from an EMBL/GenBank/DDBJ whole genome shotgun (WGS) entry which is preliminary data.</text>
</comment>
<accession>A0A846N2L9</accession>
<evidence type="ECO:0000313" key="3">
    <source>
        <dbReference type="Proteomes" id="UP000570514"/>
    </source>
</evidence>
<keyword evidence="3" id="KW-1185">Reference proteome</keyword>
<evidence type="ECO:0000313" key="2">
    <source>
        <dbReference type="EMBL" id="NIK89340.1"/>
    </source>
</evidence>
<feature type="chain" id="PRO_5032922017" description="Lipoprotein" evidence="1">
    <location>
        <begin position="18"/>
        <end position="123"/>
    </location>
</feature>